<dbReference type="GO" id="GO:0032259">
    <property type="term" value="P:methylation"/>
    <property type="evidence" value="ECO:0007669"/>
    <property type="project" value="UniProtKB-KW"/>
</dbReference>
<protein>
    <recommendedName>
        <fullName evidence="4">Methyltransferase type 11 domain-containing protein</fullName>
    </recommendedName>
</protein>
<dbReference type="SUPFAM" id="SSF53335">
    <property type="entry name" value="S-adenosyl-L-methionine-dependent methyltransferases"/>
    <property type="match status" value="1"/>
</dbReference>
<feature type="domain" description="Methyltransferase type 11" evidence="4">
    <location>
        <begin position="10"/>
        <end position="61"/>
    </location>
</feature>
<dbReference type="GO" id="GO:0008757">
    <property type="term" value="F:S-adenosylmethionine-dependent methyltransferase activity"/>
    <property type="evidence" value="ECO:0007669"/>
    <property type="project" value="InterPro"/>
</dbReference>
<organism evidence="5 6">
    <name type="scientific">Chrysophaeum taylorii</name>
    <dbReference type="NCBI Taxonomy" id="2483200"/>
    <lineage>
        <taxon>Eukaryota</taxon>
        <taxon>Sar</taxon>
        <taxon>Stramenopiles</taxon>
        <taxon>Ochrophyta</taxon>
        <taxon>Pelagophyceae</taxon>
        <taxon>Pelagomonadales</taxon>
        <taxon>Pelagomonadaceae</taxon>
        <taxon>Chrysophaeum</taxon>
    </lineage>
</organism>
<comment type="caution">
    <text evidence="5">The sequence shown here is derived from an EMBL/GenBank/DDBJ whole genome shotgun (WGS) entry which is preliminary data.</text>
</comment>
<evidence type="ECO:0000256" key="1">
    <source>
        <dbReference type="ARBA" id="ARBA00008361"/>
    </source>
</evidence>
<accession>A0AAD7UBA7</accession>
<keyword evidence="3" id="KW-0808">Transferase</keyword>
<evidence type="ECO:0000256" key="2">
    <source>
        <dbReference type="ARBA" id="ARBA00022603"/>
    </source>
</evidence>
<dbReference type="EMBL" id="JAQMWT010000435">
    <property type="protein sequence ID" value="KAJ8601398.1"/>
    <property type="molecule type" value="Genomic_DNA"/>
</dbReference>
<sequence>MRAAFAKSVPEVTSIDARADALPFPDSTFDLICVGQAFHWFANIASLREMGRVLAPGATLALAWNLEDADYDWVAEIRACYEAYDEGTRGDVPQYRKGVWREAFDEAIDIFPANVDRHFFDHHVLTTRDEIIDRALSKSYIASLPPSDQARVREDLAAILRRREKDALRRHRATLASC</sequence>
<evidence type="ECO:0000256" key="3">
    <source>
        <dbReference type="ARBA" id="ARBA00022679"/>
    </source>
</evidence>
<reference evidence="5" key="1">
    <citation type="submission" date="2023-01" db="EMBL/GenBank/DDBJ databases">
        <title>Metagenome sequencing of chrysophaentin producing Chrysophaeum taylorii.</title>
        <authorList>
            <person name="Davison J."/>
            <person name="Bewley C."/>
        </authorList>
    </citation>
    <scope>NUCLEOTIDE SEQUENCE</scope>
    <source>
        <strain evidence="5">NIES-1699</strain>
    </source>
</reference>
<dbReference type="PANTHER" id="PTHR44942:SF4">
    <property type="entry name" value="METHYLTRANSFERASE TYPE 11 DOMAIN-CONTAINING PROTEIN"/>
    <property type="match status" value="1"/>
</dbReference>
<keyword evidence="6" id="KW-1185">Reference proteome</keyword>
<proteinExistence type="inferred from homology"/>
<dbReference type="Pfam" id="PF08241">
    <property type="entry name" value="Methyltransf_11"/>
    <property type="match status" value="1"/>
</dbReference>
<evidence type="ECO:0000259" key="4">
    <source>
        <dbReference type="Pfam" id="PF08241"/>
    </source>
</evidence>
<dbReference type="AlphaFoldDB" id="A0AAD7UBA7"/>
<evidence type="ECO:0000313" key="6">
    <source>
        <dbReference type="Proteomes" id="UP001230188"/>
    </source>
</evidence>
<dbReference type="Gene3D" id="3.40.50.150">
    <property type="entry name" value="Vaccinia Virus protein VP39"/>
    <property type="match status" value="1"/>
</dbReference>
<evidence type="ECO:0000313" key="5">
    <source>
        <dbReference type="EMBL" id="KAJ8601398.1"/>
    </source>
</evidence>
<dbReference type="InterPro" id="IPR029063">
    <property type="entry name" value="SAM-dependent_MTases_sf"/>
</dbReference>
<gene>
    <name evidence="5" type="ORF">CTAYLR_005014</name>
</gene>
<dbReference type="Proteomes" id="UP001230188">
    <property type="component" value="Unassembled WGS sequence"/>
</dbReference>
<dbReference type="InterPro" id="IPR051052">
    <property type="entry name" value="Diverse_substrate_MTase"/>
</dbReference>
<dbReference type="InterPro" id="IPR013216">
    <property type="entry name" value="Methyltransf_11"/>
</dbReference>
<name>A0AAD7UBA7_9STRA</name>
<comment type="similarity">
    <text evidence="1">Belongs to the methyltransferase superfamily.</text>
</comment>
<keyword evidence="2" id="KW-0489">Methyltransferase</keyword>
<dbReference type="PANTHER" id="PTHR44942">
    <property type="entry name" value="METHYLTRANSF_11 DOMAIN-CONTAINING PROTEIN"/>
    <property type="match status" value="1"/>
</dbReference>